<dbReference type="GO" id="GO:0003954">
    <property type="term" value="F:NADH dehydrogenase activity"/>
    <property type="evidence" value="ECO:0007669"/>
    <property type="project" value="TreeGrafter"/>
</dbReference>
<keyword evidence="4" id="KW-0472">Membrane</keyword>
<evidence type="ECO:0000313" key="6">
    <source>
        <dbReference type="EMBL" id="QDT05360.1"/>
    </source>
</evidence>
<evidence type="ECO:0000256" key="2">
    <source>
        <dbReference type="RuleBase" id="RU000320"/>
    </source>
</evidence>
<proteinExistence type="predicted"/>
<feature type="transmembrane region" description="Helical" evidence="4">
    <location>
        <begin position="183"/>
        <end position="200"/>
    </location>
</feature>
<evidence type="ECO:0000313" key="7">
    <source>
        <dbReference type="Proteomes" id="UP000318538"/>
    </source>
</evidence>
<evidence type="ECO:0000256" key="3">
    <source>
        <dbReference type="SAM" id="MobiDB-lite"/>
    </source>
</evidence>
<dbReference type="GO" id="GO:0008137">
    <property type="term" value="F:NADH dehydrogenase (ubiquinone) activity"/>
    <property type="evidence" value="ECO:0007669"/>
    <property type="project" value="InterPro"/>
</dbReference>
<dbReference type="Pfam" id="PF00361">
    <property type="entry name" value="Proton_antipo_M"/>
    <property type="match status" value="1"/>
</dbReference>
<keyword evidence="6" id="KW-0560">Oxidoreductase</keyword>
<dbReference type="GO" id="GO:0012505">
    <property type="term" value="C:endomembrane system"/>
    <property type="evidence" value="ECO:0007669"/>
    <property type="project" value="UniProtKB-SubCell"/>
</dbReference>
<evidence type="ECO:0000256" key="1">
    <source>
        <dbReference type="ARBA" id="ARBA00004127"/>
    </source>
</evidence>
<keyword evidence="7" id="KW-1185">Reference proteome</keyword>
<feature type="compositionally biased region" description="Acidic residues" evidence="3">
    <location>
        <begin position="479"/>
        <end position="491"/>
    </location>
</feature>
<feature type="transmembrane region" description="Helical" evidence="4">
    <location>
        <begin position="247"/>
        <end position="269"/>
    </location>
</feature>
<feature type="transmembrane region" description="Helical" evidence="4">
    <location>
        <begin position="424"/>
        <end position="441"/>
    </location>
</feature>
<organism evidence="6 7">
    <name type="scientific">Rubripirellula lacrimiformis</name>
    <dbReference type="NCBI Taxonomy" id="1930273"/>
    <lineage>
        <taxon>Bacteria</taxon>
        <taxon>Pseudomonadati</taxon>
        <taxon>Planctomycetota</taxon>
        <taxon>Planctomycetia</taxon>
        <taxon>Pirellulales</taxon>
        <taxon>Pirellulaceae</taxon>
        <taxon>Rubripirellula</taxon>
    </lineage>
</organism>
<dbReference type="GO" id="GO:0048039">
    <property type="term" value="F:ubiquinone binding"/>
    <property type="evidence" value="ECO:0007669"/>
    <property type="project" value="TreeGrafter"/>
</dbReference>
<dbReference type="OrthoDB" id="238919at2"/>
<dbReference type="RefSeq" id="WP_145171448.1">
    <property type="nucleotide sequence ID" value="NZ_CP036525.1"/>
</dbReference>
<dbReference type="InterPro" id="IPR003918">
    <property type="entry name" value="NADH_UbQ_OxRdtase"/>
</dbReference>
<dbReference type="Proteomes" id="UP000318538">
    <property type="component" value="Chromosome"/>
</dbReference>
<feature type="transmembrane region" description="Helical" evidence="4">
    <location>
        <begin position="39"/>
        <end position="63"/>
    </location>
</feature>
<dbReference type="GO" id="GO:0042773">
    <property type="term" value="P:ATP synthesis coupled electron transport"/>
    <property type="evidence" value="ECO:0007669"/>
    <property type="project" value="InterPro"/>
</dbReference>
<dbReference type="GO" id="GO:0015990">
    <property type="term" value="P:electron transport coupled proton transport"/>
    <property type="evidence" value="ECO:0007669"/>
    <property type="project" value="TreeGrafter"/>
</dbReference>
<sequence>MGELHFPWMEASILVPLVGAIWIRFFANPDHSFRQAVAISGLTLALTVGELIDFIMLGTFAAHDHWAVIDWLFHQEVFVVDELSAFLLPLGALIHFVTVLSTLRTKAPRFSLTSTLVSEAILLATFSCRASWTLVALMCLATLPVYLELKRRGRCTRIFVLHMSVFVVLLVVGYAALQWTGEVSQSVLIPGALLTAAALLRSGIAPLHLWMTDLFEKATFGTAILFVTPLTGAYAVMRFVLPIAPDWALQSIAVLSLVTAVYAGGMSLVQREARRMFCYLFLSQASLVLVGLELVTPIGLTGALCVWLSVGLSLTGFGITLRSIEARISRISLADYHGLSRHMPTLAGFFLLTGLAAIGFPFTVGFVGMELLIEGAVEVYPLVGMTVVIAAALCGIAVLMAYFRIFTGRSHATLIPMHARRSERIAVLMLTVLILGGGLVPQPGVASRYHAAKELTEKRALNPITHATKNYDNAHHDSDDSDTDESDDDDDVVGRDHDD</sequence>
<feature type="transmembrane region" description="Helical" evidence="4">
    <location>
        <begin position="158"/>
        <end position="177"/>
    </location>
</feature>
<feature type="transmembrane region" description="Helical" evidence="4">
    <location>
        <begin position="83"/>
        <end position="103"/>
    </location>
</feature>
<dbReference type="EC" id="1.6.5.-" evidence="6"/>
<dbReference type="PANTHER" id="PTHR43507">
    <property type="entry name" value="NADH-UBIQUINONE OXIDOREDUCTASE CHAIN 4"/>
    <property type="match status" value="1"/>
</dbReference>
<feature type="transmembrane region" description="Helical" evidence="4">
    <location>
        <begin position="345"/>
        <end position="367"/>
    </location>
</feature>
<feature type="transmembrane region" description="Helical" evidence="4">
    <location>
        <begin position="276"/>
        <end position="295"/>
    </location>
</feature>
<feature type="transmembrane region" description="Helical" evidence="4">
    <location>
        <begin position="220"/>
        <end position="241"/>
    </location>
</feature>
<evidence type="ECO:0000256" key="4">
    <source>
        <dbReference type="SAM" id="Phobius"/>
    </source>
</evidence>
<dbReference type="PANTHER" id="PTHR43507:SF1">
    <property type="entry name" value="NADH-UBIQUINONE OXIDOREDUCTASE CHAIN 4"/>
    <property type="match status" value="1"/>
</dbReference>
<feature type="transmembrane region" description="Helical" evidence="4">
    <location>
        <begin position="301"/>
        <end position="324"/>
    </location>
</feature>
<feature type="transmembrane region" description="Helical" evidence="4">
    <location>
        <begin position="379"/>
        <end position="403"/>
    </location>
</feature>
<evidence type="ECO:0000259" key="5">
    <source>
        <dbReference type="Pfam" id="PF00361"/>
    </source>
</evidence>
<keyword evidence="2 4" id="KW-0812">Transmembrane</keyword>
<dbReference type="KEGG" id="rlc:K227x_37600"/>
<protein>
    <submittedName>
        <fullName evidence="6">NAD(P)H-quinone oxidoreductase chain 4 1</fullName>
        <ecNumber evidence="6">1.6.5.-</ecNumber>
    </submittedName>
</protein>
<gene>
    <name evidence="6" type="primary">ndhD1</name>
    <name evidence="6" type="ORF">K227x_37600</name>
</gene>
<dbReference type="GO" id="GO:0016020">
    <property type="term" value="C:membrane"/>
    <property type="evidence" value="ECO:0007669"/>
    <property type="project" value="UniProtKB-SubCell"/>
</dbReference>
<feature type="transmembrane region" description="Helical" evidence="4">
    <location>
        <begin position="6"/>
        <end position="27"/>
    </location>
</feature>
<reference evidence="6 7" key="1">
    <citation type="submission" date="2019-02" db="EMBL/GenBank/DDBJ databases">
        <title>Deep-cultivation of Planctomycetes and their phenomic and genomic characterization uncovers novel biology.</title>
        <authorList>
            <person name="Wiegand S."/>
            <person name="Jogler M."/>
            <person name="Boedeker C."/>
            <person name="Pinto D."/>
            <person name="Vollmers J."/>
            <person name="Rivas-Marin E."/>
            <person name="Kohn T."/>
            <person name="Peeters S.H."/>
            <person name="Heuer A."/>
            <person name="Rast P."/>
            <person name="Oberbeckmann S."/>
            <person name="Bunk B."/>
            <person name="Jeske O."/>
            <person name="Meyerdierks A."/>
            <person name="Storesund J.E."/>
            <person name="Kallscheuer N."/>
            <person name="Luecker S."/>
            <person name="Lage O.M."/>
            <person name="Pohl T."/>
            <person name="Merkel B.J."/>
            <person name="Hornburger P."/>
            <person name="Mueller R.-W."/>
            <person name="Bruemmer F."/>
            <person name="Labrenz M."/>
            <person name="Spormann A.M."/>
            <person name="Op den Camp H."/>
            <person name="Overmann J."/>
            <person name="Amann R."/>
            <person name="Jetten M.S.M."/>
            <person name="Mascher T."/>
            <person name="Medema M.H."/>
            <person name="Devos D.P."/>
            <person name="Kaster A.-K."/>
            <person name="Ovreas L."/>
            <person name="Rohde M."/>
            <person name="Galperin M.Y."/>
            <person name="Jogler C."/>
        </authorList>
    </citation>
    <scope>NUCLEOTIDE SEQUENCE [LARGE SCALE GENOMIC DNA]</scope>
    <source>
        <strain evidence="6 7">K22_7</strain>
    </source>
</reference>
<dbReference type="AlphaFoldDB" id="A0A517NE12"/>
<name>A0A517NE12_9BACT</name>
<comment type="subcellular location">
    <subcellularLocation>
        <location evidence="1">Endomembrane system</location>
        <topology evidence="1">Multi-pass membrane protein</topology>
    </subcellularLocation>
    <subcellularLocation>
        <location evidence="2">Membrane</location>
        <topology evidence="2">Multi-pass membrane protein</topology>
    </subcellularLocation>
</comment>
<dbReference type="EMBL" id="CP036525">
    <property type="protein sequence ID" value="QDT05360.1"/>
    <property type="molecule type" value="Genomic_DNA"/>
</dbReference>
<keyword evidence="4" id="KW-1133">Transmembrane helix</keyword>
<feature type="region of interest" description="Disordered" evidence="3">
    <location>
        <begin position="462"/>
        <end position="499"/>
    </location>
</feature>
<feature type="domain" description="NADH:quinone oxidoreductase/Mrp antiporter transmembrane" evidence="5">
    <location>
        <begin position="181"/>
        <end position="392"/>
    </location>
</feature>
<dbReference type="InterPro" id="IPR001750">
    <property type="entry name" value="ND/Mrp_TM"/>
</dbReference>
<accession>A0A517NE12</accession>